<evidence type="ECO:0008006" key="9">
    <source>
        <dbReference type="Google" id="ProtNLM"/>
    </source>
</evidence>
<evidence type="ECO:0000313" key="8">
    <source>
        <dbReference type="Proteomes" id="UP000218041"/>
    </source>
</evidence>
<evidence type="ECO:0000256" key="2">
    <source>
        <dbReference type="ARBA" id="ARBA00022801"/>
    </source>
</evidence>
<dbReference type="InterPro" id="IPR027417">
    <property type="entry name" value="P-loop_NTPase"/>
</dbReference>
<dbReference type="Pfam" id="PF00271">
    <property type="entry name" value="Helicase_C"/>
    <property type="match status" value="1"/>
</dbReference>
<sequence length="905" mass="102947">MYQRTKMSHKLPDVATLLSERIVVRRDFKELVAALERSVALGILAHHKSNQQLDRLLMSGMRFADILSYSSNQDHRNSAYHLVALFQELKEQEQIGKETIPTVDAYSSAILAALGNFPGLNTLEKTVKEVHYALPADRTVARSVKESIQRTADGKYIFTDAQFKAASNARRTDFFSFSGPTSLGKSFIIKDLIKTVVSPDSFVNRSVVFLVPTNALVSQTTRDLRRELASVRGVNVATHPVQPPFMLRTFRASIFVFTPERLIRYLSIANRQVALLVIDEAHRIVSPRDTRSPLFYYAIDQTLRAFAPKAVFSSPYIDNPNLFLDLFEKQIGDSISIRERTVTQQRFFINLNDPEMSYFSSSPSADRVVITEAKEYISSPWHTIEHLANGAKSLIYVNTPGKVVDFALSFETTDRPTLNQRAQNLIKIIEKEIHPDYYLVDALRQGVAFHHGRIPVPIREKIEAVFKDPESGVDFLVCTSTLLEGVNLPARNIFILTDRHGNGQRFKKLDFENLVGRAGRLTEDFKGNIFCIRLNSNDWENPNVIIPPAEPEQVSSFLIEPNKRKKKHYKDIEKILRQEPLPSDRSVPEIESAERYAAILTIQELNHHASRLTKMFAERATAADTTLEKVRSSVDVNLETLRRSPEFDPLLQEHVRKELTLLDSPVIIDSTNEISFEAVLDVLRELSRLYSWKKREARGFNPMFSKKAAPEGHTRRLRYWSLLTFRWITGNPVNSIIQSSINHHKKVGHIFVVSDNSAKDEPRYVKEQFDPDSKKHVNQIINETMMDIEYGVGFRILSYLRNYHDICTQVFGEERAGLNLAVLIEFGTSEQTVVELQQIGFSRDSSDELHTKGRDYLELQEGGSIVGIDSAGIAKDESLSKELKQETSEIFINAQFNDLIPHGEN</sequence>
<dbReference type="PANTHER" id="PTHR47961">
    <property type="entry name" value="DNA POLYMERASE THETA, PUTATIVE (AFU_ORTHOLOGUE AFUA_1G05260)-RELATED"/>
    <property type="match status" value="1"/>
</dbReference>
<dbReference type="GO" id="GO:0016787">
    <property type="term" value="F:hydrolase activity"/>
    <property type="evidence" value="ECO:0007669"/>
    <property type="project" value="UniProtKB-KW"/>
</dbReference>
<dbReference type="SMART" id="SM00487">
    <property type="entry name" value="DEXDc"/>
    <property type="match status" value="1"/>
</dbReference>
<gene>
    <name evidence="7" type="ORF">CKJ80_08320</name>
</gene>
<keyword evidence="3" id="KW-0347">Helicase</keyword>
<evidence type="ECO:0000259" key="5">
    <source>
        <dbReference type="PROSITE" id="PS51192"/>
    </source>
</evidence>
<dbReference type="PANTHER" id="PTHR47961:SF6">
    <property type="entry name" value="DNA-DIRECTED DNA POLYMERASE"/>
    <property type="match status" value="1"/>
</dbReference>
<proteinExistence type="predicted"/>
<feature type="domain" description="Helicase C-terminal" evidence="6">
    <location>
        <begin position="389"/>
        <end position="573"/>
    </location>
</feature>
<dbReference type="EMBL" id="NSGP01000011">
    <property type="protein sequence ID" value="PAT09959.1"/>
    <property type="molecule type" value="Genomic_DNA"/>
</dbReference>
<evidence type="ECO:0000313" key="7">
    <source>
        <dbReference type="EMBL" id="PAT09959.1"/>
    </source>
</evidence>
<evidence type="ECO:0000259" key="6">
    <source>
        <dbReference type="PROSITE" id="PS51194"/>
    </source>
</evidence>
<dbReference type="GO" id="GO:0005524">
    <property type="term" value="F:ATP binding"/>
    <property type="evidence" value="ECO:0007669"/>
    <property type="project" value="UniProtKB-KW"/>
</dbReference>
<dbReference type="GO" id="GO:0004386">
    <property type="term" value="F:helicase activity"/>
    <property type="evidence" value="ECO:0007669"/>
    <property type="project" value="UniProtKB-KW"/>
</dbReference>
<organism evidence="7 8">
    <name type="scientific">Corynebacterium hadale</name>
    <dbReference type="NCBI Taxonomy" id="2026255"/>
    <lineage>
        <taxon>Bacteria</taxon>
        <taxon>Bacillati</taxon>
        <taxon>Actinomycetota</taxon>
        <taxon>Actinomycetes</taxon>
        <taxon>Mycobacteriales</taxon>
        <taxon>Corynebacteriaceae</taxon>
        <taxon>Corynebacterium</taxon>
    </lineage>
</organism>
<dbReference type="GO" id="GO:0003676">
    <property type="term" value="F:nucleic acid binding"/>
    <property type="evidence" value="ECO:0007669"/>
    <property type="project" value="InterPro"/>
</dbReference>
<keyword evidence="2" id="KW-0378">Hydrolase</keyword>
<dbReference type="SMART" id="SM00490">
    <property type="entry name" value="HELICc"/>
    <property type="match status" value="1"/>
</dbReference>
<dbReference type="SUPFAM" id="SSF52540">
    <property type="entry name" value="P-loop containing nucleoside triphosphate hydrolases"/>
    <property type="match status" value="1"/>
</dbReference>
<dbReference type="InterPro" id="IPR011545">
    <property type="entry name" value="DEAD/DEAH_box_helicase_dom"/>
</dbReference>
<dbReference type="AlphaFoldDB" id="A0AB36RLC7"/>
<dbReference type="Gene3D" id="3.40.50.300">
    <property type="entry name" value="P-loop containing nucleotide triphosphate hydrolases"/>
    <property type="match status" value="2"/>
</dbReference>
<dbReference type="Proteomes" id="UP000218041">
    <property type="component" value="Unassembled WGS sequence"/>
</dbReference>
<name>A0AB36RLC7_9CORY</name>
<dbReference type="Pfam" id="PF00270">
    <property type="entry name" value="DEAD"/>
    <property type="match status" value="1"/>
</dbReference>
<comment type="caution">
    <text evidence="7">The sequence shown here is derived from an EMBL/GenBank/DDBJ whole genome shotgun (WGS) entry which is preliminary data.</text>
</comment>
<protein>
    <recommendedName>
        <fullName evidence="9">DEAD/DEAH box helicase</fullName>
    </recommendedName>
</protein>
<dbReference type="PROSITE" id="PS51192">
    <property type="entry name" value="HELICASE_ATP_BIND_1"/>
    <property type="match status" value="1"/>
</dbReference>
<keyword evidence="4" id="KW-0067">ATP-binding</keyword>
<evidence type="ECO:0000256" key="1">
    <source>
        <dbReference type="ARBA" id="ARBA00022741"/>
    </source>
</evidence>
<evidence type="ECO:0000256" key="3">
    <source>
        <dbReference type="ARBA" id="ARBA00022806"/>
    </source>
</evidence>
<dbReference type="InterPro" id="IPR050474">
    <property type="entry name" value="Hel308_SKI2-like"/>
</dbReference>
<dbReference type="PROSITE" id="PS51194">
    <property type="entry name" value="HELICASE_CTER"/>
    <property type="match status" value="1"/>
</dbReference>
<keyword evidence="1" id="KW-0547">Nucleotide-binding</keyword>
<accession>A0AB36RLC7</accession>
<evidence type="ECO:0000256" key="4">
    <source>
        <dbReference type="ARBA" id="ARBA00022840"/>
    </source>
</evidence>
<reference evidence="7 8" key="1">
    <citation type="submission" date="2017-08" db="EMBL/GenBank/DDBJ databases">
        <title>Whole genome sequences of 6 clinical strains closest to Corynebacterium imitans.</title>
        <authorList>
            <person name="Bernier A.-M."/>
            <person name="Burdz T."/>
            <person name="Bernard K."/>
        </authorList>
    </citation>
    <scope>NUCLEOTIDE SEQUENCE [LARGE SCALE GENOMIC DNA]</scope>
    <source>
        <strain evidence="7 8">NML92-0415</strain>
    </source>
</reference>
<dbReference type="InterPro" id="IPR014001">
    <property type="entry name" value="Helicase_ATP-bd"/>
</dbReference>
<feature type="domain" description="Helicase ATP-binding" evidence="5">
    <location>
        <begin position="166"/>
        <end position="334"/>
    </location>
</feature>
<dbReference type="InterPro" id="IPR001650">
    <property type="entry name" value="Helicase_C-like"/>
</dbReference>